<name>A0AAN7A6Z9_9PEZI</name>
<proteinExistence type="inferred from homology"/>
<evidence type="ECO:0000256" key="5">
    <source>
        <dbReference type="ARBA" id="ARBA00038359"/>
    </source>
</evidence>
<keyword evidence="2 6" id="KW-0812">Transmembrane</keyword>
<evidence type="ECO:0000259" key="7">
    <source>
        <dbReference type="Pfam" id="PF20684"/>
    </source>
</evidence>
<keyword evidence="9" id="KW-1185">Reference proteome</keyword>
<evidence type="ECO:0000256" key="2">
    <source>
        <dbReference type="ARBA" id="ARBA00022692"/>
    </source>
</evidence>
<dbReference type="InterPro" id="IPR052337">
    <property type="entry name" value="SAT4-like"/>
</dbReference>
<gene>
    <name evidence="8" type="ORF">QBC36DRAFT_311118</name>
</gene>
<evidence type="ECO:0000256" key="4">
    <source>
        <dbReference type="ARBA" id="ARBA00023136"/>
    </source>
</evidence>
<sequence length="162" mass="17771">MSLPYVARLQLSLKKRVGISIMLTKGLSIFAFSIFKFWYTYTSYTSTNPTGTVACIFMWASLEINIGIICACLPGIRLLLSNLLRRGGWLIDSPSHISLADSPGWGGHKTAYLVSQIRITMKIQTKDTPTESGSHLPLHATGVMGVMHPARQELGVVSSTWA</sequence>
<evidence type="ECO:0000256" key="3">
    <source>
        <dbReference type="ARBA" id="ARBA00022989"/>
    </source>
</evidence>
<comment type="subcellular location">
    <subcellularLocation>
        <location evidence="1">Membrane</location>
        <topology evidence="1">Multi-pass membrane protein</topology>
    </subcellularLocation>
</comment>
<accession>A0AAN7A6Z9</accession>
<reference evidence="8" key="2">
    <citation type="submission" date="2023-05" db="EMBL/GenBank/DDBJ databases">
        <authorList>
            <consortium name="Lawrence Berkeley National Laboratory"/>
            <person name="Steindorff A."/>
            <person name="Hensen N."/>
            <person name="Bonometti L."/>
            <person name="Westerberg I."/>
            <person name="Brannstrom I.O."/>
            <person name="Guillou S."/>
            <person name="Cros-Aarteil S."/>
            <person name="Calhoun S."/>
            <person name="Haridas S."/>
            <person name="Kuo A."/>
            <person name="Mondo S."/>
            <person name="Pangilinan J."/>
            <person name="Riley R."/>
            <person name="Labutti K."/>
            <person name="Andreopoulos B."/>
            <person name="Lipzen A."/>
            <person name="Chen C."/>
            <person name="Yanf M."/>
            <person name="Daum C."/>
            <person name="Ng V."/>
            <person name="Clum A."/>
            <person name="Ohm R."/>
            <person name="Martin F."/>
            <person name="Silar P."/>
            <person name="Natvig D."/>
            <person name="Lalanne C."/>
            <person name="Gautier V."/>
            <person name="Ament-Velasquez S.L."/>
            <person name="Kruys A."/>
            <person name="Hutchinson M.I."/>
            <person name="Powell A.J."/>
            <person name="Barry K."/>
            <person name="Miller A.N."/>
            <person name="Grigoriev I.V."/>
            <person name="Debuchy R."/>
            <person name="Gladieux P."/>
            <person name="Thoren M.H."/>
            <person name="Johannesson H."/>
        </authorList>
    </citation>
    <scope>NUCLEOTIDE SEQUENCE</scope>
    <source>
        <strain evidence="8">CBS 892.96</strain>
    </source>
</reference>
<feature type="transmembrane region" description="Helical" evidence="6">
    <location>
        <begin position="21"/>
        <end position="39"/>
    </location>
</feature>
<dbReference type="PANTHER" id="PTHR33048:SF143">
    <property type="entry name" value="EXTRACELLULAR MEMBRANE PROTEIN CFEM DOMAIN-CONTAINING PROTEIN-RELATED"/>
    <property type="match status" value="1"/>
</dbReference>
<evidence type="ECO:0000313" key="8">
    <source>
        <dbReference type="EMBL" id="KAK4176438.1"/>
    </source>
</evidence>
<comment type="caution">
    <text evidence="8">The sequence shown here is derived from an EMBL/GenBank/DDBJ whole genome shotgun (WGS) entry which is preliminary data.</text>
</comment>
<dbReference type="GO" id="GO:0016020">
    <property type="term" value="C:membrane"/>
    <property type="evidence" value="ECO:0007669"/>
    <property type="project" value="UniProtKB-SubCell"/>
</dbReference>
<feature type="domain" description="Rhodopsin" evidence="7">
    <location>
        <begin position="2"/>
        <end position="81"/>
    </location>
</feature>
<keyword evidence="4 6" id="KW-0472">Membrane</keyword>
<reference evidence="8" key="1">
    <citation type="journal article" date="2023" name="Mol. Phylogenet. Evol.">
        <title>Genome-scale phylogeny and comparative genomics of the fungal order Sordariales.</title>
        <authorList>
            <person name="Hensen N."/>
            <person name="Bonometti L."/>
            <person name="Westerberg I."/>
            <person name="Brannstrom I.O."/>
            <person name="Guillou S."/>
            <person name="Cros-Aarteil S."/>
            <person name="Calhoun S."/>
            <person name="Haridas S."/>
            <person name="Kuo A."/>
            <person name="Mondo S."/>
            <person name="Pangilinan J."/>
            <person name="Riley R."/>
            <person name="LaButti K."/>
            <person name="Andreopoulos B."/>
            <person name="Lipzen A."/>
            <person name="Chen C."/>
            <person name="Yan M."/>
            <person name="Daum C."/>
            <person name="Ng V."/>
            <person name="Clum A."/>
            <person name="Steindorff A."/>
            <person name="Ohm R.A."/>
            <person name="Martin F."/>
            <person name="Silar P."/>
            <person name="Natvig D.O."/>
            <person name="Lalanne C."/>
            <person name="Gautier V."/>
            <person name="Ament-Velasquez S.L."/>
            <person name="Kruys A."/>
            <person name="Hutchinson M.I."/>
            <person name="Powell A.J."/>
            <person name="Barry K."/>
            <person name="Miller A.N."/>
            <person name="Grigoriev I.V."/>
            <person name="Debuchy R."/>
            <person name="Gladieux P."/>
            <person name="Hiltunen Thoren M."/>
            <person name="Johannesson H."/>
        </authorList>
    </citation>
    <scope>NUCLEOTIDE SEQUENCE</scope>
    <source>
        <strain evidence="8">CBS 892.96</strain>
    </source>
</reference>
<feature type="transmembrane region" description="Helical" evidence="6">
    <location>
        <begin position="51"/>
        <end position="76"/>
    </location>
</feature>
<organism evidence="8 9">
    <name type="scientific">Triangularia setosa</name>
    <dbReference type="NCBI Taxonomy" id="2587417"/>
    <lineage>
        <taxon>Eukaryota</taxon>
        <taxon>Fungi</taxon>
        <taxon>Dikarya</taxon>
        <taxon>Ascomycota</taxon>
        <taxon>Pezizomycotina</taxon>
        <taxon>Sordariomycetes</taxon>
        <taxon>Sordariomycetidae</taxon>
        <taxon>Sordariales</taxon>
        <taxon>Podosporaceae</taxon>
        <taxon>Triangularia</taxon>
    </lineage>
</organism>
<evidence type="ECO:0000313" key="9">
    <source>
        <dbReference type="Proteomes" id="UP001302321"/>
    </source>
</evidence>
<comment type="similarity">
    <text evidence="5">Belongs to the SAT4 family.</text>
</comment>
<protein>
    <recommendedName>
        <fullName evidence="7">Rhodopsin domain-containing protein</fullName>
    </recommendedName>
</protein>
<keyword evidence="3 6" id="KW-1133">Transmembrane helix</keyword>
<dbReference type="InterPro" id="IPR049326">
    <property type="entry name" value="Rhodopsin_dom_fungi"/>
</dbReference>
<evidence type="ECO:0000256" key="6">
    <source>
        <dbReference type="SAM" id="Phobius"/>
    </source>
</evidence>
<dbReference type="AlphaFoldDB" id="A0AAN7A6Z9"/>
<dbReference type="EMBL" id="MU866197">
    <property type="protein sequence ID" value="KAK4176438.1"/>
    <property type="molecule type" value="Genomic_DNA"/>
</dbReference>
<dbReference type="Pfam" id="PF20684">
    <property type="entry name" value="Fung_rhodopsin"/>
    <property type="match status" value="1"/>
</dbReference>
<dbReference type="PANTHER" id="PTHR33048">
    <property type="entry name" value="PTH11-LIKE INTEGRAL MEMBRANE PROTEIN (AFU_ORTHOLOGUE AFUA_5G11245)"/>
    <property type="match status" value="1"/>
</dbReference>
<evidence type="ECO:0000256" key="1">
    <source>
        <dbReference type="ARBA" id="ARBA00004141"/>
    </source>
</evidence>
<dbReference type="Proteomes" id="UP001302321">
    <property type="component" value="Unassembled WGS sequence"/>
</dbReference>